<feature type="compositionally biased region" description="Polar residues" evidence="1">
    <location>
        <begin position="47"/>
        <end position="59"/>
    </location>
</feature>
<feature type="region of interest" description="Disordered" evidence="1">
    <location>
        <begin position="37"/>
        <end position="59"/>
    </location>
</feature>
<evidence type="ECO:0000256" key="1">
    <source>
        <dbReference type="SAM" id="MobiDB-lite"/>
    </source>
</evidence>
<comment type="caution">
    <text evidence="2">The sequence shown here is derived from an EMBL/GenBank/DDBJ whole genome shotgun (WGS) entry which is preliminary data.</text>
</comment>
<dbReference type="OrthoDB" id="993217at2759"/>
<dbReference type="AlphaFoldDB" id="A0A835AFU0"/>
<proteinExistence type="predicted"/>
<name>A0A835AFU0_9POAL</name>
<protein>
    <submittedName>
        <fullName evidence="2">Uncharacterized protein</fullName>
    </submittedName>
</protein>
<accession>A0A835AFU0</accession>
<reference evidence="2" key="1">
    <citation type="submission" date="2020-07" db="EMBL/GenBank/DDBJ databases">
        <title>Genome sequence and genetic diversity analysis of an under-domesticated orphan crop, white fonio (Digitaria exilis).</title>
        <authorList>
            <person name="Bennetzen J.L."/>
            <person name="Chen S."/>
            <person name="Ma X."/>
            <person name="Wang X."/>
            <person name="Yssel A.E.J."/>
            <person name="Chaluvadi S.R."/>
            <person name="Johnson M."/>
            <person name="Gangashetty P."/>
            <person name="Hamidou F."/>
            <person name="Sanogo M.D."/>
            <person name="Zwaenepoel A."/>
            <person name="Wallace J."/>
            <person name="Van De Peer Y."/>
            <person name="Van Deynze A."/>
        </authorList>
    </citation>
    <scope>NUCLEOTIDE SEQUENCE</scope>
    <source>
        <tissue evidence="2">Leaves</tissue>
    </source>
</reference>
<gene>
    <name evidence="2" type="ORF">HU200_057068</name>
</gene>
<dbReference type="Proteomes" id="UP000636709">
    <property type="component" value="Unassembled WGS sequence"/>
</dbReference>
<dbReference type="EMBL" id="JACEFO010002415">
    <property type="protein sequence ID" value="KAF8661224.1"/>
    <property type="molecule type" value="Genomic_DNA"/>
</dbReference>
<sequence>MSLSGPMVQRPVILPPLEAGCIRCSVRASLTHCPPALGAETPRHPQPTMQLRTGGPQSAATCPGPSATIGIRTTLMPPLGSQAVATCSASEAWRIGYLSWCGVL</sequence>
<keyword evidence="3" id="KW-1185">Reference proteome</keyword>
<evidence type="ECO:0000313" key="2">
    <source>
        <dbReference type="EMBL" id="KAF8661224.1"/>
    </source>
</evidence>
<dbReference type="AntiFam" id="ANF00039">
    <property type="entry name" value="Antisense to SRP RNA"/>
</dbReference>
<organism evidence="2 3">
    <name type="scientific">Digitaria exilis</name>
    <dbReference type="NCBI Taxonomy" id="1010633"/>
    <lineage>
        <taxon>Eukaryota</taxon>
        <taxon>Viridiplantae</taxon>
        <taxon>Streptophyta</taxon>
        <taxon>Embryophyta</taxon>
        <taxon>Tracheophyta</taxon>
        <taxon>Spermatophyta</taxon>
        <taxon>Magnoliopsida</taxon>
        <taxon>Liliopsida</taxon>
        <taxon>Poales</taxon>
        <taxon>Poaceae</taxon>
        <taxon>PACMAD clade</taxon>
        <taxon>Panicoideae</taxon>
        <taxon>Panicodae</taxon>
        <taxon>Paniceae</taxon>
        <taxon>Anthephorinae</taxon>
        <taxon>Digitaria</taxon>
    </lineage>
</organism>
<evidence type="ECO:0000313" key="3">
    <source>
        <dbReference type="Proteomes" id="UP000636709"/>
    </source>
</evidence>